<name>A0A930DZ78_9FIRM</name>
<dbReference type="EMBL" id="JABZRE010000001">
    <property type="protein sequence ID" value="MBF1306193.1"/>
    <property type="molecule type" value="Genomic_DNA"/>
</dbReference>
<dbReference type="Proteomes" id="UP000758611">
    <property type="component" value="Unassembled WGS sequence"/>
</dbReference>
<gene>
    <name evidence="1" type="ORF">HXM94_00115</name>
</gene>
<proteinExistence type="predicted"/>
<dbReference type="AlphaFoldDB" id="A0A930DZ78"/>
<reference evidence="1" key="1">
    <citation type="submission" date="2020-04" db="EMBL/GenBank/DDBJ databases">
        <title>Deep metagenomics examines the oral microbiome during advanced dental caries in children, revealing novel taxa and co-occurrences with host molecules.</title>
        <authorList>
            <person name="Baker J.L."/>
            <person name="Morton J.T."/>
            <person name="Dinis M."/>
            <person name="Alvarez R."/>
            <person name="Tran N.C."/>
            <person name="Knight R."/>
            <person name="Edlund A."/>
        </authorList>
    </citation>
    <scope>NUCLEOTIDE SEQUENCE</scope>
    <source>
        <strain evidence="1">JCVI_23_bin.11</strain>
    </source>
</reference>
<accession>A0A930DZ78</accession>
<comment type="caution">
    <text evidence="1">The sequence shown here is derived from an EMBL/GenBank/DDBJ whole genome shotgun (WGS) entry which is preliminary data.</text>
</comment>
<dbReference type="RefSeq" id="WP_278476593.1">
    <property type="nucleotide sequence ID" value="NZ_JABZRE010000001.1"/>
</dbReference>
<sequence length="389" mass="45469">MIKAEESKTFTFSDLRLDATLILKEIIDLTLEKEYSFQLKKDQNLKVVNFFLDLKNLEIVLDANRFNVSPWVNPTFNDSGIFKIGLIDYDLFSFKLDQTESFLNLSINKASMKSFLLMKMIDESSNLIVNFISQLKRINNKTDGSAKSYYFKVEDLIFTEYIVLEFNKLLKKDSYNPILNYFFKGLYNFGFSNNKNLFPCSDFSNLLCYSSLYLNKSQFNEFQKMTIKHFKTFDQSDGEIISRIFEHLIEGLGDLNSITSIEEVVDLLEIEKLDAAILNPLYQDFTKDDIKSISNMIKLGKVEFDNSKSFEFNCIHHVFAFGFLDLKNTMKLEVELLISLLNSIKQKNKVKIFFPRDLDEDVDFLIFEEIQPLLDCKYADSEIIYFDSF</sequence>
<evidence type="ECO:0000313" key="2">
    <source>
        <dbReference type="Proteomes" id="UP000758611"/>
    </source>
</evidence>
<evidence type="ECO:0000313" key="1">
    <source>
        <dbReference type="EMBL" id="MBF1306193.1"/>
    </source>
</evidence>
<protein>
    <submittedName>
        <fullName evidence="1">Uncharacterized protein</fullName>
    </submittedName>
</protein>
<organism evidence="1 2">
    <name type="scientific">Parvimonas micra</name>
    <dbReference type="NCBI Taxonomy" id="33033"/>
    <lineage>
        <taxon>Bacteria</taxon>
        <taxon>Bacillati</taxon>
        <taxon>Bacillota</taxon>
        <taxon>Tissierellia</taxon>
        <taxon>Tissierellales</taxon>
        <taxon>Peptoniphilaceae</taxon>
        <taxon>Parvimonas</taxon>
    </lineage>
</organism>